<gene>
    <name evidence="3" type="ORF">M896_021410</name>
</gene>
<dbReference type="PANTHER" id="PTHR12858:SF1">
    <property type="entry name" value="PRE-RRNA-PROCESSING PROTEIN TSR1 HOMOLOG"/>
    <property type="match status" value="1"/>
</dbReference>
<dbReference type="EMBL" id="JOKQ01000002">
    <property type="protein sequence ID" value="KHN70303.1"/>
    <property type="molecule type" value="Genomic_DNA"/>
</dbReference>
<dbReference type="Pfam" id="PF04950">
    <property type="entry name" value="RIBIOP_C"/>
    <property type="match status" value="1"/>
</dbReference>
<dbReference type="HOGENOM" id="CLU_031890_0_0_1"/>
<dbReference type="GeneID" id="26261236"/>
<dbReference type="VEuPathDB" id="MicrosporidiaDB:M896_021410"/>
<organism evidence="3 4">
    <name type="scientific">Ordospora colligata OC4</name>
    <dbReference type="NCBI Taxonomy" id="1354746"/>
    <lineage>
        <taxon>Eukaryota</taxon>
        <taxon>Fungi</taxon>
        <taxon>Fungi incertae sedis</taxon>
        <taxon>Microsporidia</taxon>
        <taxon>Ordosporidae</taxon>
        <taxon>Ordospora</taxon>
    </lineage>
</organism>
<name>A0A0B2ULV8_9MICR</name>
<feature type="region of interest" description="Disordered" evidence="1">
    <location>
        <begin position="262"/>
        <end position="281"/>
    </location>
</feature>
<dbReference type="GO" id="GO:0000479">
    <property type="term" value="P:endonucleolytic cleavage of tricistronic rRNA transcript (SSU-rRNA, 5.8S rRNA, LSU-rRNA)"/>
    <property type="evidence" value="ECO:0007669"/>
    <property type="project" value="TreeGrafter"/>
</dbReference>
<dbReference type="GO" id="GO:0034511">
    <property type="term" value="F:U3 snoRNA binding"/>
    <property type="evidence" value="ECO:0007669"/>
    <property type="project" value="TreeGrafter"/>
</dbReference>
<dbReference type="PANTHER" id="PTHR12858">
    <property type="entry name" value="RIBOSOME BIOGENESIS PROTEIN"/>
    <property type="match status" value="1"/>
</dbReference>
<dbReference type="GO" id="GO:0030688">
    <property type="term" value="C:preribosome, small subunit precursor"/>
    <property type="evidence" value="ECO:0007669"/>
    <property type="project" value="TreeGrafter"/>
</dbReference>
<dbReference type="GO" id="GO:0000462">
    <property type="term" value="P:maturation of SSU-rRNA from tricistronic rRNA transcript (SSU-rRNA, 5.8S rRNA, LSU-rRNA)"/>
    <property type="evidence" value="ECO:0007669"/>
    <property type="project" value="TreeGrafter"/>
</dbReference>
<dbReference type="RefSeq" id="XP_014564345.1">
    <property type="nucleotide sequence ID" value="XM_014708859.1"/>
</dbReference>
<protein>
    <recommendedName>
        <fullName evidence="2">Ribosome biogenesis protein BMS1/TSR1 C-terminal domain-containing protein</fullName>
    </recommendedName>
</protein>
<reference evidence="3 4" key="1">
    <citation type="journal article" date="2014" name="MBio">
        <title>The Ordospora colligata genome; evolution of extreme reduction in microsporidia and host-to-parasite horizontal gene transfer.</title>
        <authorList>
            <person name="Pombert J.-F."/>
            <person name="Haag K.L."/>
            <person name="Beidas S."/>
            <person name="Ebert D."/>
            <person name="Keeling P.J."/>
        </authorList>
    </citation>
    <scope>NUCLEOTIDE SEQUENCE [LARGE SCALE GENOMIC DNA]</scope>
    <source>
        <strain evidence="3 4">OC4</strain>
    </source>
</reference>
<proteinExistence type="predicted"/>
<dbReference type="InterPro" id="IPR039761">
    <property type="entry name" value="Bms1/Tsr1"/>
</dbReference>
<keyword evidence="4" id="KW-1185">Reference proteome</keyword>
<dbReference type="SMART" id="SM01362">
    <property type="entry name" value="DUF663"/>
    <property type="match status" value="1"/>
</dbReference>
<dbReference type="AlphaFoldDB" id="A0A0B2ULV8"/>
<dbReference type="InterPro" id="IPR007034">
    <property type="entry name" value="BMS1_TSR1_C"/>
</dbReference>
<evidence type="ECO:0000313" key="4">
    <source>
        <dbReference type="Proteomes" id="UP000031056"/>
    </source>
</evidence>
<accession>A0A0B2ULV8</accession>
<dbReference type="InParanoid" id="A0A0B2ULV8"/>
<dbReference type="STRING" id="1354746.A0A0B2ULV8"/>
<sequence>MKVKDRRNMMKMKISENKQRKQNEKIGYMNVHGPYVVVSVVCLGGDCTRWFDGYTGGKPRGLYYSEQYKMNFLLQMTEGVDDFGLGYMCRSSDVVIFFIDSEQVDEERLKVVKKHMPSGLICVSNTCLRATARKLAKKHFPDEKIVGVEGIFEALGKMKIRNASVCRRPYLVPSNVYWEQGILHVEGLLKQGFVSNKVIVNGMHEMEIIELMADRKYTGSELSVSIGAEDIGCSAGALECDGEYEYERMDVISDGECSDNEELSEVSEIDSTGSECTMDEDPEEVDEFPSLIEKYAGYRGIRNIATCDFKSCVFPEHYKELMFFDDFKKAEKLVVGKRSVMPDIQMVKMKLKGDGIPFGDVSVVFGRYEYENRKTIHNFYFDGKEALMEEKMTVDLGHMVVDVKPMLTKNLNQRVFKRQEELGCGVISFVGPIVFNLARILIYRKSVLGELSGRTLVAIGTNGFTADRIVFDEETIRGIPIKINKRYSVIKRMFSSKDEVMYFRNIQLRVEGQKTTGFIKKPIGTKGLFKGYFTQPLRPGCKVTMSLYKRAFLENE</sequence>
<dbReference type="OrthoDB" id="119302at2759"/>
<dbReference type="GO" id="GO:0003924">
    <property type="term" value="F:GTPase activity"/>
    <property type="evidence" value="ECO:0007669"/>
    <property type="project" value="TreeGrafter"/>
</dbReference>
<evidence type="ECO:0000313" key="3">
    <source>
        <dbReference type="EMBL" id="KHN70303.1"/>
    </source>
</evidence>
<evidence type="ECO:0000259" key="2">
    <source>
        <dbReference type="SMART" id="SM01362"/>
    </source>
</evidence>
<dbReference type="Proteomes" id="UP000031056">
    <property type="component" value="Unassembled WGS sequence"/>
</dbReference>
<dbReference type="GO" id="GO:0005525">
    <property type="term" value="F:GTP binding"/>
    <property type="evidence" value="ECO:0007669"/>
    <property type="project" value="TreeGrafter"/>
</dbReference>
<feature type="domain" description="Ribosome biogenesis protein BMS1/TSR1 C-terminal" evidence="2">
    <location>
        <begin position="284"/>
        <end position="551"/>
    </location>
</feature>
<comment type="caution">
    <text evidence="3">The sequence shown here is derived from an EMBL/GenBank/DDBJ whole genome shotgun (WGS) entry which is preliminary data.</text>
</comment>
<evidence type="ECO:0000256" key="1">
    <source>
        <dbReference type="SAM" id="MobiDB-lite"/>
    </source>
</evidence>